<evidence type="ECO:0000313" key="2">
    <source>
        <dbReference type="EMBL" id="KAG2090740.1"/>
    </source>
</evidence>
<reference evidence="2" key="1">
    <citation type="journal article" date="2020" name="New Phytol.">
        <title>Comparative genomics reveals dynamic genome evolution in host specialist ectomycorrhizal fungi.</title>
        <authorList>
            <person name="Lofgren L.A."/>
            <person name="Nguyen N.H."/>
            <person name="Vilgalys R."/>
            <person name="Ruytinx J."/>
            <person name="Liao H.L."/>
            <person name="Branco S."/>
            <person name="Kuo A."/>
            <person name="LaButti K."/>
            <person name="Lipzen A."/>
            <person name="Andreopoulos W."/>
            <person name="Pangilinan J."/>
            <person name="Riley R."/>
            <person name="Hundley H."/>
            <person name="Na H."/>
            <person name="Barry K."/>
            <person name="Grigoriev I.V."/>
            <person name="Stajich J.E."/>
            <person name="Kennedy P.G."/>
        </authorList>
    </citation>
    <scope>NUCLEOTIDE SEQUENCE</scope>
    <source>
        <strain evidence="2">FC423</strain>
    </source>
</reference>
<organism evidence="2 3">
    <name type="scientific">Suillus discolor</name>
    <dbReference type="NCBI Taxonomy" id="1912936"/>
    <lineage>
        <taxon>Eukaryota</taxon>
        <taxon>Fungi</taxon>
        <taxon>Dikarya</taxon>
        <taxon>Basidiomycota</taxon>
        <taxon>Agaricomycotina</taxon>
        <taxon>Agaricomycetes</taxon>
        <taxon>Agaricomycetidae</taxon>
        <taxon>Boletales</taxon>
        <taxon>Suillineae</taxon>
        <taxon>Suillaceae</taxon>
        <taxon>Suillus</taxon>
    </lineage>
</organism>
<feature type="region of interest" description="Disordered" evidence="1">
    <location>
        <begin position="241"/>
        <end position="279"/>
    </location>
</feature>
<accession>A0A9P7EVL2</accession>
<dbReference type="EMBL" id="JABBWM010000101">
    <property type="protein sequence ID" value="KAG2090740.1"/>
    <property type="molecule type" value="Genomic_DNA"/>
</dbReference>
<feature type="compositionally biased region" description="Low complexity" evidence="1">
    <location>
        <begin position="243"/>
        <end position="254"/>
    </location>
</feature>
<proteinExistence type="predicted"/>
<dbReference type="Proteomes" id="UP000823399">
    <property type="component" value="Unassembled WGS sequence"/>
</dbReference>
<feature type="compositionally biased region" description="Basic and acidic residues" evidence="1">
    <location>
        <begin position="268"/>
        <end position="279"/>
    </location>
</feature>
<protein>
    <submittedName>
        <fullName evidence="2">Uncharacterized protein</fullName>
    </submittedName>
</protein>
<evidence type="ECO:0000256" key="1">
    <source>
        <dbReference type="SAM" id="MobiDB-lite"/>
    </source>
</evidence>
<dbReference type="RefSeq" id="XP_041286297.1">
    <property type="nucleotide sequence ID" value="XM_041434374.1"/>
</dbReference>
<keyword evidence="3" id="KW-1185">Reference proteome</keyword>
<dbReference type="OrthoDB" id="10609588at2759"/>
<dbReference type="AlphaFoldDB" id="A0A9P7EVL2"/>
<sequence>MQHGSYHGCCVGSSLIVDFGRFEVWTLRTYNNRPLTAENHRPPTASKVPHTKSCWRRTLHLNLVVRLSRRHIPDRKENNLFGDEPEASSAGHIHQTIISFGRLASLFHVTPPHLRLMVIYCILTRIVFPWTNRRLDFIYSTTLYVLHARQSAGYESQSEFIIGTGFNGILQATCRPATNDFRPGLPLNDTAWHDSQPIPVVFRTLNGKLLGWYLNFIGGVPCAEILKDVSREVSEAFTANVHNNPSNWPSSSNPRMLEQRKGSGHRSLRSDIKENAHLF</sequence>
<comment type="caution">
    <text evidence="2">The sequence shown here is derived from an EMBL/GenBank/DDBJ whole genome shotgun (WGS) entry which is preliminary data.</text>
</comment>
<dbReference type="GeneID" id="64696633"/>
<name>A0A9P7EVL2_9AGAM</name>
<evidence type="ECO:0000313" key="3">
    <source>
        <dbReference type="Proteomes" id="UP000823399"/>
    </source>
</evidence>
<gene>
    <name evidence="2" type="ORF">F5147DRAFT_658072</name>
</gene>